<reference evidence="1 2" key="1">
    <citation type="journal article" date="2019" name="Genome Biol. Evol.">
        <title>Insights into the evolution of the New World diploid cottons (Gossypium, subgenus Houzingenia) based on genome sequencing.</title>
        <authorList>
            <person name="Grover C.E."/>
            <person name="Arick M.A. 2nd"/>
            <person name="Thrash A."/>
            <person name="Conover J.L."/>
            <person name="Sanders W.S."/>
            <person name="Peterson D.G."/>
            <person name="Frelichowski J.E."/>
            <person name="Scheffler J.A."/>
            <person name="Scheffler B.E."/>
            <person name="Wendel J.F."/>
        </authorList>
    </citation>
    <scope>NUCLEOTIDE SEQUENCE [LARGE SCALE GENOMIC DNA]</scope>
    <source>
        <strain evidence="1">8</strain>
        <tissue evidence="1">Leaf</tissue>
    </source>
</reference>
<sequence>MTFKSYNGLGHYTIPEEMEDVCTWLTSKLGLDSR</sequence>
<accession>A0A7J8Q841</accession>
<organism evidence="1 2">
    <name type="scientific">Gossypium raimondii</name>
    <name type="common">Peruvian cotton</name>
    <name type="synonym">Gossypium klotzschianum subsp. raimondii</name>
    <dbReference type="NCBI Taxonomy" id="29730"/>
    <lineage>
        <taxon>Eukaryota</taxon>
        <taxon>Viridiplantae</taxon>
        <taxon>Streptophyta</taxon>
        <taxon>Embryophyta</taxon>
        <taxon>Tracheophyta</taxon>
        <taxon>Spermatophyta</taxon>
        <taxon>Magnoliopsida</taxon>
        <taxon>eudicotyledons</taxon>
        <taxon>Gunneridae</taxon>
        <taxon>Pentapetalae</taxon>
        <taxon>rosids</taxon>
        <taxon>malvids</taxon>
        <taxon>Malvales</taxon>
        <taxon>Malvaceae</taxon>
        <taxon>Malvoideae</taxon>
        <taxon>Gossypium</taxon>
    </lineage>
</organism>
<evidence type="ECO:0008006" key="3">
    <source>
        <dbReference type="Google" id="ProtNLM"/>
    </source>
</evidence>
<protein>
    <recommendedName>
        <fullName evidence="3">Phospholipase/carboxylesterase/thioesterase domain-containing protein</fullName>
    </recommendedName>
</protein>
<comment type="caution">
    <text evidence="1">The sequence shown here is derived from an EMBL/GenBank/DDBJ whole genome shotgun (WGS) entry which is preliminary data.</text>
</comment>
<evidence type="ECO:0000313" key="2">
    <source>
        <dbReference type="Proteomes" id="UP000593578"/>
    </source>
</evidence>
<name>A0A7J8Q841_GOSRA</name>
<dbReference type="Proteomes" id="UP000593578">
    <property type="component" value="Unassembled WGS sequence"/>
</dbReference>
<dbReference type="EMBL" id="JABEZZ010000010">
    <property type="protein sequence ID" value="MBA0597463.1"/>
    <property type="molecule type" value="Genomic_DNA"/>
</dbReference>
<gene>
    <name evidence="1" type="ORF">Gorai_007267</name>
</gene>
<evidence type="ECO:0000313" key="1">
    <source>
        <dbReference type="EMBL" id="MBA0597463.1"/>
    </source>
</evidence>
<proteinExistence type="predicted"/>
<dbReference type="AlphaFoldDB" id="A0A7J8Q841"/>